<evidence type="ECO:0000313" key="3">
    <source>
        <dbReference type="Proteomes" id="UP001046870"/>
    </source>
</evidence>
<gene>
    <name evidence="2" type="ORF">MATL_G00128620</name>
</gene>
<keyword evidence="1" id="KW-0175">Coiled coil</keyword>
<feature type="coiled-coil region" evidence="1">
    <location>
        <begin position="2"/>
        <end position="29"/>
    </location>
</feature>
<protein>
    <submittedName>
        <fullName evidence="2">Uncharacterized protein</fullName>
    </submittedName>
</protein>
<name>A0A9D3T3R5_MEGAT</name>
<dbReference type="OrthoDB" id="8670993at2759"/>
<sequence>MSTELDKAMKDYEVACANLQEEVAGLMERLHTLTDYQRSLLTTNSLLASWLRNAEALWKHRNESHLVSDS</sequence>
<accession>A0A9D3T3R5</accession>
<keyword evidence="3" id="KW-1185">Reference proteome</keyword>
<dbReference type="Proteomes" id="UP001046870">
    <property type="component" value="Chromosome 10"/>
</dbReference>
<evidence type="ECO:0000313" key="2">
    <source>
        <dbReference type="EMBL" id="KAG7469415.1"/>
    </source>
</evidence>
<dbReference type="EMBL" id="JAFDVH010000010">
    <property type="protein sequence ID" value="KAG7469415.1"/>
    <property type="molecule type" value="Genomic_DNA"/>
</dbReference>
<dbReference type="AlphaFoldDB" id="A0A9D3T3R5"/>
<proteinExistence type="predicted"/>
<evidence type="ECO:0000256" key="1">
    <source>
        <dbReference type="SAM" id="Coils"/>
    </source>
</evidence>
<comment type="caution">
    <text evidence="2">The sequence shown here is derived from an EMBL/GenBank/DDBJ whole genome shotgun (WGS) entry which is preliminary data.</text>
</comment>
<organism evidence="2 3">
    <name type="scientific">Megalops atlanticus</name>
    <name type="common">Tarpon</name>
    <name type="synonym">Clupea gigantea</name>
    <dbReference type="NCBI Taxonomy" id="7932"/>
    <lineage>
        <taxon>Eukaryota</taxon>
        <taxon>Metazoa</taxon>
        <taxon>Chordata</taxon>
        <taxon>Craniata</taxon>
        <taxon>Vertebrata</taxon>
        <taxon>Euteleostomi</taxon>
        <taxon>Actinopterygii</taxon>
        <taxon>Neopterygii</taxon>
        <taxon>Teleostei</taxon>
        <taxon>Elopiformes</taxon>
        <taxon>Megalopidae</taxon>
        <taxon>Megalops</taxon>
    </lineage>
</organism>
<reference evidence="2" key="1">
    <citation type="submission" date="2021-01" db="EMBL/GenBank/DDBJ databases">
        <authorList>
            <person name="Zahm M."/>
            <person name="Roques C."/>
            <person name="Cabau C."/>
            <person name="Klopp C."/>
            <person name="Donnadieu C."/>
            <person name="Jouanno E."/>
            <person name="Lampietro C."/>
            <person name="Louis A."/>
            <person name="Herpin A."/>
            <person name="Echchiki A."/>
            <person name="Berthelot C."/>
            <person name="Parey E."/>
            <person name="Roest-Crollius H."/>
            <person name="Braasch I."/>
            <person name="Postlethwait J."/>
            <person name="Bobe J."/>
            <person name="Montfort J."/>
            <person name="Bouchez O."/>
            <person name="Begum T."/>
            <person name="Mejri S."/>
            <person name="Adams A."/>
            <person name="Chen W.-J."/>
            <person name="Guiguen Y."/>
        </authorList>
    </citation>
    <scope>NUCLEOTIDE SEQUENCE</scope>
    <source>
        <strain evidence="2">YG-15Mar2019-1</strain>
        <tissue evidence="2">Brain</tissue>
    </source>
</reference>